<organism evidence="8 9">
    <name type="scientific">Priestia endophytica DSM 13796</name>
    <dbReference type="NCBI Taxonomy" id="1121089"/>
    <lineage>
        <taxon>Bacteria</taxon>
        <taxon>Bacillati</taxon>
        <taxon>Bacillota</taxon>
        <taxon>Bacilli</taxon>
        <taxon>Bacillales</taxon>
        <taxon>Bacillaceae</taxon>
        <taxon>Priestia</taxon>
    </lineage>
</organism>
<gene>
    <name evidence="8" type="ORF">SAMN02745910_02674</name>
</gene>
<dbReference type="PANTHER" id="PTHR42948">
    <property type="entry name" value="TRANSPORTER"/>
    <property type="match status" value="1"/>
</dbReference>
<accession>A0A1I6AEN0</accession>
<evidence type="ECO:0000256" key="1">
    <source>
        <dbReference type="ARBA" id="ARBA00004141"/>
    </source>
</evidence>
<evidence type="ECO:0000256" key="2">
    <source>
        <dbReference type="ARBA" id="ARBA00022448"/>
    </source>
</evidence>
<feature type="transmembrane region" description="Helical" evidence="7">
    <location>
        <begin position="206"/>
        <end position="230"/>
    </location>
</feature>
<keyword evidence="4 7" id="KW-1133">Transmembrane helix</keyword>
<dbReference type="InterPro" id="IPR047218">
    <property type="entry name" value="YocR/YhdH-like"/>
</dbReference>
<feature type="transmembrane region" description="Helical" evidence="7">
    <location>
        <begin position="12"/>
        <end position="30"/>
    </location>
</feature>
<feature type="transmembrane region" description="Helical" evidence="7">
    <location>
        <begin position="42"/>
        <end position="65"/>
    </location>
</feature>
<keyword evidence="5 7" id="KW-0472">Membrane</keyword>
<sequence>MEDSNKWSSRLGFILASAGAAIGLGAIWKFPYVAGTSGGGAFFLLFIIFTLFVGLPLLLAEFVIGRSTGKEAVSAYKALAPKGWPWIGKLGVASSVLLLAFYSVVGGWILLYTILSISGDLLGKEYGPLFDTIIANPFVVVGAQAVFLLINIIVVSVGVQKGIERANKYMMPALFIFFIVLVVRSLTLPDAMEGVRFFLKPDFSAITGQSVLFALGQSFFALCVGLSCMVTYSSYLDKSVSLTRSAGSVALLNIFVSLLAGLAIFPAVFSFGIEPTEGPGLLFVALPSVFEQMPFGVVFLTIFLILFLFATLTSSFSMLEIITSALGKGEVEKRKKFSWIGGIIVFVVGVFPALSYGVLSHVTLFNKNIFDLFDFLVSNMMLPLGSLAISIFVGYRMKRETLLEEFQSGSSIGKRVFILWLFLLKYLLPLIIIVVFLGGLPIWK</sequence>
<feature type="transmembrane region" description="Helical" evidence="7">
    <location>
        <begin position="337"/>
        <end position="356"/>
    </location>
</feature>
<feature type="transmembrane region" description="Helical" evidence="7">
    <location>
        <begin position="416"/>
        <end position="443"/>
    </location>
</feature>
<name>A0A1I6AEN0_9BACI</name>
<feature type="transmembrane region" description="Helical" evidence="7">
    <location>
        <begin position="134"/>
        <end position="157"/>
    </location>
</feature>
<dbReference type="EMBL" id="FOXX01000006">
    <property type="protein sequence ID" value="SFQ67204.1"/>
    <property type="molecule type" value="Genomic_DNA"/>
</dbReference>
<evidence type="ECO:0000256" key="6">
    <source>
        <dbReference type="RuleBase" id="RU003732"/>
    </source>
</evidence>
<evidence type="ECO:0000313" key="8">
    <source>
        <dbReference type="EMBL" id="SFQ67204.1"/>
    </source>
</evidence>
<keyword evidence="2 6" id="KW-0813">Transport</keyword>
<dbReference type="Proteomes" id="UP000182762">
    <property type="component" value="Unassembled WGS sequence"/>
</dbReference>
<reference evidence="8 9" key="1">
    <citation type="submission" date="2016-10" db="EMBL/GenBank/DDBJ databases">
        <authorList>
            <person name="Varghese N."/>
            <person name="Submissions S."/>
        </authorList>
    </citation>
    <scope>NUCLEOTIDE SEQUENCE [LARGE SCALE GENOMIC DNA]</scope>
    <source>
        <strain evidence="8 9">DSM 13796</strain>
    </source>
</reference>
<feature type="transmembrane region" description="Helical" evidence="7">
    <location>
        <begin position="251"/>
        <end position="273"/>
    </location>
</feature>
<dbReference type="CDD" id="cd10336">
    <property type="entry name" value="SLC6sbd_Tyt1-Like"/>
    <property type="match status" value="1"/>
</dbReference>
<dbReference type="RefSeq" id="WP_061805361.1">
    <property type="nucleotide sequence ID" value="NZ_FOXX01000006.1"/>
</dbReference>
<dbReference type="PROSITE" id="PS00610">
    <property type="entry name" value="NA_NEUROTRAN_SYMP_1"/>
    <property type="match status" value="1"/>
</dbReference>
<dbReference type="GeneID" id="93711315"/>
<keyword evidence="9" id="KW-1185">Reference proteome</keyword>
<dbReference type="Pfam" id="PF00209">
    <property type="entry name" value="SNF"/>
    <property type="match status" value="2"/>
</dbReference>
<proteinExistence type="inferred from homology"/>
<dbReference type="SUPFAM" id="SSF161070">
    <property type="entry name" value="SNF-like"/>
    <property type="match status" value="1"/>
</dbReference>
<dbReference type="InterPro" id="IPR000175">
    <property type="entry name" value="Na/ntran_symport"/>
</dbReference>
<evidence type="ECO:0000256" key="5">
    <source>
        <dbReference type="ARBA" id="ARBA00023136"/>
    </source>
</evidence>
<evidence type="ECO:0000256" key="4">
    <source>
        <dbReference type="ARBA" id="ARBA00022989"/>
    </source>
</evidence>
<feature type="transmembrane region" description="Helical" evidence="7">
    <location>
        <begin position="376"/>
        <end position="395"/>
    </location>
</feature>
<dbReference type="PANTHER" id="PTHR42948:SF1">
    <property type="entry name" value="TRANSPORTER"/>
    <property type="match status" value="1"/>
</dbReference>
<feature type="transmembrane region" description="Helical" evidence="7">
    <location>
        <begin position="169"/>
        <end position="186"/>
    </location>
</feature>
<dbReference type="NCBIfam" id="NF037979">
    <property type="entry name" value="Na_transp"/>
    <property type="match status" value="1"/>
</dbReference>
<feature type="transmembrane region" description="Helical" evidence="7">
    <location>
        <begin position="86"/>
        <end position="114"/>
    </location>
</feature>
<evidence type="ECO:0000256" key="7">
    <source>
        <dbReference type="SAM" id="Phobius"/>
    </source>
</evidence>
<feature type="transmembrane region" description="Helical" evidence="7">
    <location>
        <begin position="293"/>
        <end position="316"/>
    </location>
</feature>
<keyword evidence="3 6" id="KW-0812">Transmembrane</keyword>
<comment type="subcellular location">
    <subcellularLocation>
        <location evidence="1">Membrane</location>
        <topology evidence="1">Multi-pass membrane protein</topology>
    </subcellularLocation>
</comment>
<protein>
    <recommendedName>
        <fullName evidence="6">Transporter</fullName>
    </recommendedName>
</protein>
<evidence type="ECO:0000256" key="3">
    <source>
        <dbReference type="ARBA" id="ARBA00022692"/>
    </source>
</evidence>
<comment type="caution">
    <text evidence="8">The sequence shown here is derived from an EMBL/GenBank/DDBJ whole genome shotgun (WGS) entry which is preliminary data.</text>
</comment>
<evidence type="ECO:0000313" key="9">
    <source>
        <dbReference type="Proteomes" id="UP000182762"/>
    </source>
</evidence>
<dbReference type="PROSITE" id="PS50267">
    <property type="entry name" value="NA_NEUROTRAN_SYMP_3"/>
    <property type="match status" value="1"/>
</dbReference>
<dbReference type="PRINTS" id="PR00176">
    <property type="entry name" value="NANEUSMPORT"/>
</dbReference>
<comment type="similarity">
    <text evidence="6">Belongs to the sodium:neurotransmitter symporter (SNF) (TC 2.A.22) family.</text>
</comment>
<dbReference type="InterPro" id="IPR037272">
    <property type="entry name" value="SNS_sf"/>
</dbReference>
<keyword evidence="6" id="KW-0769">Symport</keyword>